<comment type="caution">
    <text evidence="8">The sequence shown here is derived from an EMBL/GenBank/DDBJ whole genome shotgun (WGS) entry which is preliminary data.</text>
</comment>
<evidence type="ECO:0000313" key="9">
    <source>
        <dbReference type="Proteomes" id="UP000304382"/>
    </source>
</evidence>
<protein>
    <submittedName>
        <fullName evidence="8">MFS transporter</fullName>
    </submittedName>
</protein>
<feature type="transmembrane region" description="Helical" evidence="6">
    <location>
        <begin position="374"/>
        <end position="395"/>
    </location>
</feature>
<dbReference type="GO" id="GO:0022857">
    <property type="term" value="F:transmembrane transporter activity"/>
    <property type="evidence" value="ECO:0007669"/>
    <property type="project" value="InterPro"/>
</dbReference>
<evidence type="ECO:0000256" key="1">
    <source>
        <dbReference type="ARBA" id="ARBA00004651"/>
    </source>
</evidence>
<reference evidence="8 9" key="1">
    <citation type="submission" date="2019-02" db="EMBL/GenBank/DDBJ databases">
        <title>Haloarcula mannanilyticum sp. nov., a mannan degrading haloarchaeon isolated from commercial salt.</title>
        <authorList>
            <person name="Enomoto S."/>
            <person name="Shimane Y."/>
            <person name="Kamekura M."/>
            <person name="Ito T."/>
            <person name="Moriya O."/>
            <person name="Ihara K."/>
            <person name="Takahashi-Ando N."/>
            <person name="Fukushima Y."/>
            <person name="Yoshida Y."/>
            <person name="Usama R."/>
            <person name="Takai K."/>
            <person name="Minegishi H."/>
        </authorList>
    </citation>
    <scope>NUCLEOTIDE SEQUENCE [LARGE SCALE GENOMIC DNA]</scope>
    <source>
        <strain evidence="8 9">MD130-1</strain>
    </source>
</reference>
<sequence>MATAERIRQRVTALRHGSPTRMLLAVAAGWFLVLGMRFVVPAILPTIREEFVISNAQAGLAVTVLWLTYAAMQFPAGVLIDRIGERTLLVAAAVLSGVGLLGYFLAPVFSLFLVATGAFGLGTGLYGPTRGTVLSRTFDAREGAAFGVVMAAGSLGAAALPAVAAFVTTRYGWRLALASVAPLFLLVAGALWLSVSDRPTVESERSLRQDLRTVVAGVRDRRLVLSVSGETLMLFVFQAVTAFLTTYLVTVRNLSQGTAGTLLSVLFVGGALSQTVTGRLADRYGTPSVLTGVALVSTVPLALVPSVEGVFPLAVVAGAIGVRMSAGPLANAYIVDTLPDAAEGTGWGLLRTAFFAVSSLGSTAVGLLADRGLFALAFYGLAGLTLLAAGVFVTLPRRDRL</sequence>
<keyword evidence="5 6" id="KW-0472">Membrane</keyword>
<dbReference type="InterPro" id="IPR050189">
    <property type="entry name" value="MFS_Efflux_Transporters"/>
</dbReference>
<evidence type="ECO:0000256" key="5">
    <source>
        <dbReference type="ARBA" id="ARBA00023136"/>
    </source>
</evidence>
<keyword evidence="4 6" id="KW-1133">Transmembrane helix</keyword>
<feature type="transmembrane region" description="Helical" evidence="6">
    <location>
        <begin position="21"/>
        <end position="44"/>
    </location>
</feature>
<evidence type="ECO:0000256" key="2">
    <source>
        <dbReference type="ARBA" id="ARBA00022475"/>
    </source>
</evidence>
<dbReference type="SUPFAM" id="SSF103473">
    <property type="entry name" value="MFS general substrate transporter"/>
    <property type="match status" value="1"/>
</dbReference>
<proteinExistence type="predicted"/>
<organism evidence="8 9">
    <name type="scientific">Haloarcula mannanilytica</name>
    <dbReference type="NCBI Taxonomy" id="2509225"/>
    <lineage>
        <taxon>Archaea</taxon>
        <taxon>Methanobacteriati</taxon>
        <taxon>Methanobacteriota</taxon>
        <taxon>Stenosarchaea group</taxon>
        <taxon>Halobacteria</taxon>
        <taxon>Halobacteriales</taxon>
        <taxon>Haloarculaceae</taxon>
        <taxon>Haloarcula</taxon>
    </lineage>
</organism>
<feature type="transmembrane region" description="Helical" evidence="6">
    <location>
        <begin position="173"/>
        <end position="195"/>
    </location>
</feature>
<dbReference type="InterPro" id="IPR011701">
    <property type="entry name" value="MFS"/>
</dbReference>
<feature type="transmembrane region" description="Helical" evidence="6">
    <location>
        <begin position="56"/>
        <end position="80"/>
    </location>
</feature>
<keyword evidence="3 6" id="KW-0812">Transmembrane</keyword>
<evidence type="ECO:0000313" key="8">
    <source>
        <dbReference type="EMBL" id="GCF13610.1"/>
    </source>
</evidence>
<accession>A0A4C2EJU5</accession>
<dbReference type="AlphaFoldDB" id="A0A4C2EJU5"/>
<evidence type="ECO:0000259" key="7">
    <source>
        <dbReference type="PROSITE" id="PS50850"/>
    </source>
</evidence>
<gene>
    <name evidence="8" type="ORF">Harman_15450</name>
</gene>
<feature type="transmembrane region" description="Helical" evidence="6">
    <location>
        <begin position="145"/>
        <end position="167"/>
    </location>
</feature>
<evidence type="ECO:0000256" key="3">
    <source>
        <dbReference type="ARBA" id="ARBA00022692"/>
    </source>
</evidence>
<feature type="transmembrane region" description="Helical" evidence="6">
    <location>
        <begin position="310"/>
        <end position="335"/>
    </location>
</feature>
<feature type="transmembrane region" description="Helical" evidence="6">
    <location>
        <begin position="231"/>
        <end position="248"/>
    </location>
</feature>
<keyword evidence="2" id="KW-1003">Cell membrane</keyword>
<feature type="transmembrane region" description="Helical" evidence="6">
    <location>
        <begin position="284"/>
        <end position="304"/>
    </location>
</feature>
<dbReference type="PANTHER" id="PTHR43124">
    <property type="entry name" value="PURINE EFFLUX PUMP PBUE"/>
    <property type="match status" value="1"/>
</dbReference>
<dbReference type="PANTHER" id="PTHR43124:SF3">
    <property type="entry name" value="CHLORAMPHENICOL EFFLUX PUMP RV0191"/>
    <property type="match status" value="1"/>
</dbReference>
<name>A0A4C2EJU5_9EURY</name>
<evidence type="ECO:0000256" key="6">
    <source>
        <dbReference type="SAM" id="Phobius"/>
    </source>
</evidence>
<feature type="transmembrane region" description="Helical" evidence="6">
    <location>
        <begin position="112"/>
        <end position="133"/>
    </location>
</feature>
<dbReference type="Proteomes" id="UP000304382">
    <property type="component" value="Unassembled WGS sequence"/>
</dbReference>
<feature type="transmembrane region" description="Helical" evidence="6">
    <location>
        <begin position="87"/>
        <end position="106"/>
    </location>
</feature>
<dbReference type="InterPro" id="IPR036259">
    <property type="entry name" value="MFS_trans_sf"/>
</dbReference>
<comment type="subcellular location">
    <subcellularLocation>
        <location evidence="1">Cell membrane</location>
        <topology evidence="1">Multi-pass membrane protein</topology>
    </subcellularLocation>
</comment>
<dbReference type="EMBL" id="BIXZ01000002">
    <property type="protein sequence ID" value="GCF13610.1"/>
    <property type="molecule type" value="Genomic_DNA"/>
</dbReference>
<feature type="domain" description="Major facilitator superfamily (MFS) profile" evidence="7">
    <location>
        <begin position="22"/>
        <end position="400"/>
    </location>
</feature>
<keyword evidence="9" id="KW-1185">Reference proteome</keyword>
<feature type="transmembrane region" description="Helical" evidence="6">
    <location>
        <begin position="347"/>
        <end position="368"/>
    </location>
</feature>
<dbReference type="PROSITE" id="PS50850">
    <property type="entry name" value="MFS"/>
    <property type="match status" value="1"/>
</dbReference>
<dbReference type="InterPro" id="IPR020846">
    <property type="entry name" value="MFS_dom"/>
</dbReference>
<evidence type="ECO:0000256" key="4">
    <source>
        <dbReference type="ARBA" id="ARBA00022989"/>
    </source>
</evidence>
<dbReference type="GO" id="GO:0005886">
    <property type="term" value="C:plasma membrane"/>
    <property type="evidence" value="ECO:0007669"/>
    <property type="project" value="UniProtKB-SubCell"/>
</dbReference>
<dbReference type="Gene3D" id="1.20.1250.20">
    <property type="entry name" value="MFS general substrate transporter like domains"/>
    <property type="match status" value="2"/>
</dbReference>
<dbReference type="Pfam" id="PF07690">
    <property type="entry name" value="MFS_1"/>
    <property type="match status" value="1"/>
</dbReference>
<feature type="transmembrane region" description="Helical" evidence="6">
    <location>
        <begin position="254"/>
        <end position="272"/>
    </location>
</feature>